<feature type="domain" description="SiaC family regulatory phosphoprotein" evidence="1">
    <location>
        <begin position="6"/>
        <end position="122"/>
    </location>
</feature>
<dbReference type="EMBL" id="LDZY01000008">
    <property type="protein sequence ID" value="KLU65437.1"/>
    <property type="molecule type" value="Genomic_DNA"/>
</dbReference>
<protein>
    <recommendedName>
        <fullName evidence="1">SiaC family regulatory phosphoprotein domain-containing protein</fullName>
    </recommendedName>
</protein>
<keyword evidence="3" id="KW-1185">Reference proteome</keyword>
<name>A0A0J1FQ36_9FIRM</name>
<proteinExistence type="predicted"/>
<reference evidence="2 3" key="1">
    <citation type="submission" date="2015-06" db="EMBL/GenBank/DDBJ databases">
        <title>Draft genome of the moderately acidophilic sulfate reducer Candidatus Desulfosporosinus acididurans strain M1.</title>
        <authorList>
            <person name="Poehlein A."/>
            <person name="Petzsch P."/>
            <person name="Johnson B.D."/>
            <person name="Schloemann M."/>
            <person name="Daniel R."/>
            <person name="Muehling M."/>
        </authorList>
    </citation>
    <scope>NUCLEOTIDE SEQUENCE [LARGE SCALE GENOMIC DNA]</scope>
    <source>
        <strain evidence="2 3">M1</strain>
    </source>
</reference>
<comment type="caution">
    <text evidence="2">The sequence shown here is derived from an EMBL/GenBank/DDBJ whole genome shotgun (WGS) entry which is preliminary data.</text>
</comment>
<evidence type="ECO:0000313" key="3">
    <source>
        <dbReference type="Proteomes" id="UP000036356"/>
    </source>
</evidence>
<dbReference type="PATRIC" id="fig|476652.3.peg.2689"/>
<evidence type="ECO:0000313" key="2">
    <source>
        <dbReference type="EMBL" id="KLU65437.1"/>
    </source>
</evidence>
<dbReference type="AlphaFoldDB" id="A0A0J1FQ36"/>
<dbReference type="STRING" id="476652.DEAC_c25740"/>
<dbReference type="Pfam" id="PF09345">
    <property type="entry name" value="SiaC"/>
    <property type="match status" value="1"/>
</dbReference>
<dbReference type="RefSeq" id="WP_047810409.1">
    <property type="nucleotide sequence ID" value="NZ_LDZY01000008.1"/>
</dbReference>
<accession>A0A0J1FQ36</accession>
<sequence>MERLFIKESKSTPLVDFDSDKGLLVLKGQSYPEDPFAFFKPIIEWVKEYLASNPKTVSLEFTLTYINTSSSKCIMMLLDILEESFDKGLTIDLKWFCNEENEYEQECAQEFQEDYTFPFEIVLV</sequence>
<gene>
    <name evidence="2" type="ORF">DEAC_c25740</name>
</gene>
<dbReference type="Proteomes" id="UP000036356">
    <property type="component" value="Unassembled WGS sequence"/>
</dbReference>
<organism evidence="2 3">
    <name type="scientific">Desulfosporosinus acididurans</name>
    <dbReference type="NCBI Taxonomy" id="476652"/>
    <lineage>
        <taxon>Bacteria</taxon>
        <taxon>Bacillati</taxon>
        <taxon>Bacillota</taxon>
        <taxon>Clostridia</taxon>
        <taxon>Eubacteriales</taxon>
        <taxon>Desulfitobacteriaceae</taxon>
        <taxon>Desulfosporosinus</taxon>
    </lineage>
</organism>
<evidence type="ECO:0000259" key="1">
    <source>
        <dbReference type="Pfam" id="PF09345"/>
    </source>
</evidence>
<dbReference type="InterPro" id="IPR018530">
    <property type="entry name" value="SiaC"/>
</dbReference>